<dbReference type="EMBL" id="LNTU01000012">
    <property type="protein sequence ID" value="KXF77418.1"/>
    <property type="molecule type" value="Genomic_DNA"/>
</dbReference>
<accession>A0A135HW80</accession>
<dbReference type="SUPFAM" id="SSF109910">
    <property type="entry name" value="YgfY-like"/>
    <property type="match status" value="1"/>
</dbReference>
<dbReference type="GO" id="GO:0006099">
    <property type="term" value="P:tricarboxylic acid cycle"/>
    <property type="evidence" value="ECO:0007669"/>
    <property type="project" value="TreeGrafter"/>
</dbReference>
<evidence type="ECO:0000256" key="2">
    <source>
        <dbReference type="ARBA" id="ARBA00019418"/>
    </source>
</evidence>
<dbReference type="Gene3D" id="1.10.150.250">
    <property type="entry name" value="Flavinator of succinate dehydrogenase"/>
    <property type="match status" value="1"/>
</dbReference>
<dbReference type="AlphaFoldDB" id="A0A135HW80"/>
<keyword evidence="5" id="KW-1185">Reference proteome</keyword>
<name>A0A135HW80_9HYPH</name>
<keyword evidence="3" id="KW-0143">Chaperone</keyword>
<protein>
    <recommendedName>
        <fullName evidence="2">FAD assembly factor SdhE</fullName>
    </recommendedName>
</protein>
<dbReference type="PANTHER" id="PTHR12469">
    <property type="entry name" value="PROTEIN EMI5 HOMOLOG, MITOCHONDRIAL"/>
    <property type="match status" value="1"/>
</dbReference>
<evidence type="ECO:0000256" key="1">
    <source>
        <dbReference type="ARBA" id="ARBA00008571"/>
    </source>
</evidence>
<gene>
    <name evidence="4" type="ORF">ATN84_08510</name>
</gene>
<proteinExistence type="inferred from homology"/>
<sequence>MTGSTRTSADLDPRRRKLLFRSWHRGMREMDLILGQYADEYIAQMAQADLDEYERLMEVLDRDLLKWVTGEAATPGEYDTPLFRDIIAFRQKHFQQE</sequence>
<dbReference type="RefSeq" id="WP_068881604.1">
    <property type="nucleotide sequence ID" value="NZ_LNTU01000012.1"/>
</dbReference>
<dbReference type="InterPro" id="IPR005631">
    <property type="entry name" value="SDH"/>
</dbReference>
<dbReference type="PANTHER" id="PTHR12469:SF2">
    <property type="entry name" value="SUCCINATE DEHYDROGENASE ASSEMBLY FACTOR 2, MITOCHONDRIAL"/>
    <property type="match status" value="1"/>
</dbReference>
<comment type="similarity">
    <text evidence="1">Belongs to the SdhE FAD assembly factor family.</text>
</comment>
<evidence type="ECO:0000313" key="5">
    <source>
        <dbReference type="Proteomes" id="UP000070107"/>
    </source>
</evidence>
<dbReference type="InterPro" id="IPR036714">
    <property type="entry name" value="SDH_sf"/>
</dbReference>
<reference evidence="4 5" key="1">
    <citation type="submission" date="2015-11" db="EMBL/GenBank/DDBJ databases">
        <title>Draft genome sequence of Paramesorhizobium deserti A-3-E, a strain highly resistant to diverse beta-lactam antibiotics.</title>
        <authorList>
            <person name="Lv R."/>
            <person name="Yang X."/>
            <person name="Fang N."/>
            <person name="Guo J."/>
            <person name="Luo X."/>
            <person name="Peng F."/>
            <person name="Yang R."/>
            <person name="Cui Y."/>
            <person name="Fang C."/>
            <person name="Song Y."/>
        </authorList>
    </citation>
    <scope>NUCLEOTIDE SEQUENCE [LARGE SCALE GENOMIC DNA]</scope>
    <source>
        <strain evidence="4 5">A-3-E</strain>
    </source>
</reference>
<evidence type="ECO:0000313" key="4">
    <source>
        <dbReference type="EMBL" id="KXF77418.1"/>
    </source>
</evidence>
<comment type="caution">
    <text evidence="4">The sequence shown here is derived from an EMBL/GenBank/DDBJ whole genome shotgun (WGS) entry which is preliminary data.</text>
</comment>
<dbReference type="Proteomes" id="UP000070107">
    <property type="component" value="Unassembled WGS sequence"/>
</dbReference>
<evidence type="ECO:0000256" key="3">
    <source>
        <dbReference type="ARBA" id="ARBA00023186"/>
    </source>
</evidence>
<organism evidence="4 5">
    <name type="scientific">Paramesorhizobium deserti</name>
    <dbReference type="NCBI Taxonomy" id="1494590"/>
    <lineage>
        <taxon>Bacteria</taxon>
        <taxon>Pseudomonadati</taxon>
        <taxon>Pseudomonadota</taxon>
        <taxon>Alphaproteobacteria</taxon>
        <taxon>Hyphomicrobiales</taxon>
        <taxon>Phyllobacteriaceae</taxon>
        <taxon>Paramesorhizobium</taxon>
    </lineage>
</organism>
<dbReference type="Pfam" id="PF03937">
    <property type="entry name" value="Sdh5"/>
    <property type="match status" value="1"/>
</dbReference>
<dbReference type="STRING" id="1494590.ATN84_08510"/>
<dbReference type="OrthoDB" id="9807264at2"/>